<comment type="caution">
    <text evidence="1">The sequence shown here is derived from an EMBL/GenBank/DDBJ whole genome shotgun (WGS) entry which is preliminary data.</text>
</comment>
<accession>A0A2K3KHB1</accession>
<proteinExistence type="predicted"/>
<name>A0A2K3KHB1_TRIPR</name>
<protein>
    <submittedName>
        <fullName evidence="1">Uncharacterized protein</fullName>
    </submittedName>
</protein>
<sequence length="73" mass="8495">MKIEMEYASIVVVEELERKLDLGPLYEYKEPGINKLRIEAYKLYKEDCKSKGISPIPKHDKGFEKAMELFGDV</sequence>
<evidence type="ECO:0000313" key="2">
    <source>
        <dbReference type="Proteomes" id="UP000236291"/>
    </source>
</evidence>
<dbReference type="AlphaFoldDB" id="A0A2K3KHB1"/>
<organism evidence="1 2">
    <name type="scientific">Trifolium pratense</name>
    <name type="common">Red clover</name>
    <dbReference type="NCBI Taxonomy" id="57577"/>
    <lineage>
        <taxon>Eukaryota</taxon>
        <taxon>Viridiplantae</taxon>
        <taxon>Streptophyta</taxon>
        <taxon>Embryophyta</taxon>
        <taxon>Tracheophyta</taxon>
        <taxon>Spermatophyta</taxon>
        <taxon>Magnoliopsida</taxon>
        <taxon>eudicotyledons</taxon>
        <taxon>Gunneridae</taxon>
        <taxon>Pentapetalae</taxon>
        <taxon>rosids</taxon>
        <taxon>fabids</taxon>
        <taxon>Fabales</taxon>
        <taxon>Fabaceae</taxon>
        <taxon>Papilionoideae</taxon>
        <taxon>50 kb inversion clade</taxon>
        <taxon>NPAAA clade</taxon>
        <taxon>Hologalegina</taxon>
        <taxon>IRL clade</taxon>
        <taxon>Trifolieae</taxon>
        <taxon>Trifolium</taxon>
    </lineage>
</organism>
<gene>
    <name evidence="1" type="ORF">L195_g062715</name>
</gene>
<feature type="non-terminal residue" evidence="1">
    <location>
        <position position="73"/>
    </location>
</feature>
<evidence type="ECO:0000313" key="1">
    <source>
        <dbReference type="EMBL" id="PNX65670.1"/>
    </source>
</evidence>
<reference evidence="1 2" key="2">
    <citation type="journal article" date="2017" name="Front. Plant Sci.">
        <title>Gene Classification and Mining of Molecular Markers Useful in Red Clover (Trifolium pratense) Breeding.</title>
        <authorList>
            <person name="Istvanek J."/>
            <person name="Dluhosova J."/>
            <person name="Dluhos P."/>
            <person name="Patkova L."/>
            <person name="Nedelnik J."/>
            <person name="Repkova J."/>
        </authorList>
    </citation>
    <scope>NUCLEOTIDE SEQUENCE [LARGE SCALE GENOMIC DNA]</scope>
    <source>
        <strain evidence="2">cv. Tatra</strain>
        <tissue evidence="1">Young leaves</tissue>
    </source>
</reference>
<dbReference type="Proteomes" id="UP000236291">
    <property type="component" value="Unassembled WGS sequence"/>
</dbReference>
<reference evidence="1 2" key="1">
    <citation type="journal article" date="2014" name="Am. J. Bot.">
        <title>Genome assembly and annotation for red clover (Trifolium pratense; Fabaceae).</title>
        <authorList>
            <person name="Istvanek J."/>
            <person name="Jaros M."/>
            <person name="Krenek A."/>
            <person name="Repkova J."/>
        </authorList>
    </citation>
    <scope>NUCLEOTIDE SEQUENCE [LARGE SCALE GENOMIC DNA]</scope>
    <source>
        <strain evidence="2">cv. Tatra</strain>
        <tissue evidence="1">Young leaves</tissue>
    </source>
</reference>
<dbReference type="EMBL" id="ASHM01183337">
    <property type="protein sequence ID" value="PNX65670.1"/>
    <property type="molecule type" value="Genomic_DNA"/>
</dbReference>